<name>A0A0D9XBT8_9ORYZ</name>
<feature type="region of interest" description="Disordered" evidence="1">
    <location>
        <begin position="27"/>
        <end position="47"/>
    </location>
</feature>
<evidence type="ECO:0000313" key="2">
    <source>
        <dbReference type="EnsemblPlants" id="LPERR09G02010.1"/>
    </source>
</evidence>
<sequence length="197" mass="22505">MEQFRKEKGEVLHLHLAFTAIAYPGRRREDQGRTSTRSLEITKGRNEDHHRHSIHLLRRLVDPRRIHPGIPRRCLLAARRIREALSCHRANRARVAEERTMAAAEVDAAIVLAALDAVETVHAGNAAALACHHHHHHAAPPSFRWDTARRRRDVACGRCMESMRLRRMLVTLLCFLAYVSAPKPPNFALHTSYTCNF</sequence>
<organism evidence="2 3">
    <name type="scientific">Leersia perrieri</name>
    <dbReference type="NCBI Taxonomy" id="77586"/>
    <lineage>
        <taxon>Eukaryota</taxon>
        <taxon>Viridiplantae</taxon>
        <taxon>Streptophyta</taxon>
        <taxon>Embryophyta</taxon>
        <taxon>Tracheophyta</taxon>
        <taxon>Spermatophyta</taxon>
        <taxon>Magnoliopsida</taxon>
        <taxon>Liliopsida</taxon>
        <taxon>Poales</taxon>
        <taxon>Poaceae</taxon>
        <taxon>BOP clade</taxon>
        <taxon>Oryzoideae</taxon>
        <taxon>Oryzeae</taxon>
        <taxon>Oryzinae</taxon>
        <taxon>Leersia</taxon>
    </lineage>
</organism>
<dbReference type="HOGENOM" id="CLU_1385989_0_0_1"/>
<dbReference type="Proteomes" id="UP000032180">
    <property type="component" value="Chromosome 9"/>
</dbReference>
<protein>
    <submittedName>
        <fullName evidence="2">Uncharacterized protein</fullName>
    </submittedName>
</protein>
<evidence type="ECO:0000313" key="3">
    <source>
        <dbReference type="Proteomes" id="UP000032180"/>
    </source>
</evidence>
<keyword evidence="3" id="KW-1185">Reference proteome</keyword>
<dbReference type="EnsemblPlants" id="LPERR09G02010.1">
    <property type="protein sequence ID" value="LPERR09G02010.1"/>
    <property type="gene ID" value="LPERR09G02010"/>
</dbReference>
<reference evidence="2 3" key="1">
    <citation type="submission" date="2012-08" db="EMBL/GenBank/DDBJ databases">
        <title>Oryza genome evolution.</title>
        <authorList>
            <person name="Wing R.A."/>
        </authorList>
    </citation>
    <scope>NUCLEOTIDE SEQUENCE</scope>
</reference>
<proteinExistence type="predicted"/>
<evidence type="ECO:0000256" key="1">
    <source>
        <dbReference type="SAM" id="MobiDB-lite"/>
    </source>
</evidence>
<reference evidence="2" key="3">
    <citation type="submission" date="2015-04" db="UniProtKB">
        <authorList>
            <consortium name="EnsemblPlants"/>
        </authorList>
    </citation>
    <scope>IDENTIFICATION</scope>
</reference>
<accession>A0A0D9XBT8</accession>
<dbReference type="AlphaFoldDB" id="A0A0D9XBT8"/>
<reference evidence="3" key="2">
    <citation type="submission" date="2013-12" db="EMBL/GenBank/DDBJ databases">
        <authorList>
            <person name="Yu Y."/>
            <person name="Lee S."/>
            <person name="de Baynast K."/>
            <person name="Wissotski M."/>
            <person name="Liu L."/>
            <person name="Talag J."/>
            <person name="Goicoechea J."/>
            <person name="Angelova A."/>
            <person name="Jetty R."/>
            <person name="Kudrna D."/>
            <person name="Golser W."/>
            <person name="Rivera L."/>
            <person name="Zhang J."/>
            <person name="Wing R."/>
        </authorList>
    </citation>
    <scope>NUCLEOTIDE SEQUENCE</scope>
</reference>
<dbReference type="Gramene" id="LPERR09G02010.1">
    <property type="protein sequence ID" value="LPERR09G02010.1"/>
    <property type="gene ID" value="LPERR09G02010"/>
</dbReference>